<accession>A0AAU9KEC7</accession>
<gene>
    <name evidence="1" type="ORF">BSTOLATCC_MIC65399</name>
</gene>
<organism evidence="1 2">
    <name type="scientific">Blepharisma stoltei</name>
    <dbReference type="NCBI Taxonomy" id="1481888"/>
    <lineage>
        <taxon>Eukaryota</taxon>
        <taxon>Sar</taxon>
        <taxon>Alveolata</taxon>
        <taxon>Ciliophora</taxon>
        <taxon>Postciliodesmatophora</taxon>
        <taxon>Heterotrichea</taxon>
        <taxon>Heterotrichida</taxon>
        <taxon>Blepharismidae</taxon>
        <taxon>Blepharisma</taxon>
    </lineage>
</organism>
<evidence type="ECO:0000313" key="1">
    <source>
        <dbReference type="EMBL" id="CAG9336094.1"/>
    </source>
</evidence>
<dbReference type="InterPro" id="IPR015915">
    <property type="entry name" value="Kelch-typ_b-propeller"/>
</dbReference>
<dbReference type="AlphaFoldDB" id="A0AAU9KEC7"/>
<evidence type="ECO:0000313" key="2">
    <source>
        <dbReference type="Proteomes" id="UP001162131"/>
    </source>
</evidence>
<comment type="caution">
    <text evidence="1">The sequence shown here is derived from an EMBL/GenBank/DDBJ whole genome shotgun (WGS) entry which is preliminary data.</text>
</comment>
<sequence>MEQLGDIAALYNSEKEKNLLLERKLTACKKIMQKHVSQIESLKISLEHLAQIIKTKDKEIKWLYEELGRLGISETISSCLKIDKPSGIIEKEFSKPDEDKIKLVPKVKDSSSDIRIKEIEQNFIRNFQFIESKISASDPSLKQDCFQNTSLYLIGEVNKKTSLIVYNTEEEKENVKLLDTSLQLSDYTCIAQLPDNELFCFGNFPASGITSIIDRKLRVRILPSGTACSWSSAIYFNRNVYCFGGSDNTSRNLSLSERFNLDENRWIKLCPMPWADACCHSLIFNENVLIAGKFSWSIWLYSIATDSFSKIPYDFEYFAAKILINAGSLYLIESGKRKVYESEFGNEYVWKPVGISIIPYHPTQMCCLYNKGEIYIGCGSKPNYFKFNLSKKVMIKL</sequence>
<proteinExistence type="predicted"/>
<evidence type="ECO:0008006" key="3">
    <source>
        <dbReference type="Google" id="ProtNLM"/>
    </source>
</evidence>
<reference evidence="1" key="1">
    <citation type="submission" date="2021-09" db="EMBL/GenBank/DDBJ databases">
        <authorList>
            <consortium name="AG Swart"/>
            <person name="Singh M."/>
            <person name="Singh A."/>
            <person name="Seah K."/>
            <person name="Emmerich C."/>
        </authorList>
    </citation>
    <scope>NUCLEOTIDE SEQUENCE</scope>
    <source>
        <strain evidence="1">ATCC30299</strain>
    </source>
</reference>
<dbReference type="SUPFAM" id="SSF50965">
    <property type="entry name" value="Galactose oxidase, central domain"/>
    <property type="match status" value="1"/>
</dbReference>
<dbReference type="Gene3D" id="2.120.10.80">
    <property type="entry name" value="Kelch-type beta propeller"/>
    <property type="match status" value="1"/>
</dbReference>
<keyword evidence="2" id="KW-1185">Reference proteome</keyword>
<dbReference type="Pfam" id="PF01344">
    <property type="entry name" value="Kelch_1"/>
    <property type="match status" value="1"/>
</dbReference>
<dbReference type="InterPro" id="IPR006652">
    <property type="entry name" value="Kelch_1"/>
</dbReference>
<dbReference type="Proteomes" id="UP001162131">
    <property type="component" value="Unassembled WGS sequence"/>
</dbReference>
<dbReference type="InterPro" id="IPR011043">
    <property type="entry name" value="Gal_Oxase/kelch_b-propeller"/>
</dbReference>
<dbReference type="EMBL" id="CAJZBQ010000063">
    <property type="protein sequence ID" value="CAG9336094.1"/>
    <property type="molecule type" value="Genomic_DNA"/>
</dbReference>
<protein>
    <recommendedName>
        <fullName evidence="3">Kelch repeat-containing protein</fullName>
    </recommendedName>
</protein>
<name>A0AAU9KEC7_9CILI</name>